<name>A0A1V8T240_9PEZI</name>
<accession>A0A1V8T240</accession>
<dbReference type="AlphaFoldDB" id="A0A1V8T240"/>
<reference evidence="13" key="1">
    <citation type="submission" date="2017-03" db="EMBL/GenBank/DDBJ databases">
        <title>Genomes of endolithic fungi from Antarctica.</title>
        <authorList>
            <person name="Coleine C."/>
            <person name="Masonjones S."/>
            <person name="Stajich J.E."/>
        </authorList>
    </citation>
    <scope>NUCLEOTIDE SEQUENCE [LARGE SCALE GENOMIC DNA]</scope>
    <source>
        <strain evidence="13">CCFEE 5527</strain>
    </source>
</reference>
<keyword evidence="7 10" id="KW-0445">Lipid transport</keyword>
<feature type="compositionally biased region" description="Basic residues" evidence="11">
    <location>
        <begin position="169"/>
        <end position="191"/>
    </location>
</feature>
<dbReference type="GO" id="GO:0005789">
    <property type="term" value="C:endoplasmic reticulum membrane"/>
    <property type="evidence" value="ECO:0007669"/>
    <property type="project" value="UniProtKB-SubCell"/>
</dbReference>
<evidence type="ECO:0000313" key="12">
    <source>
        <dbReference type="EMBL" id="OQO05467.1"/>
    </source>
</evidence>
<dbReference type="PANTHER" id="PTHR14467:SF0">
    <property type="entry name" value="PROTEIN ARV1"/>
    <property type="match status" value="1"/>
</dbReference>
<dbReference type="Pfam" id="PF04161">
    <property type="entry name" value="Arv1"/>
    <property type="match status" value="1"/>
</dbReference>
<evidence type="ECO:0000256" key="1">
    <source>
        <dbReference type="ARBA" id="ARBA00004477"/>
    </source>
</evidence>
<dbReference type="GO" id="GO:0000139">
    <property type="term" value="C:Golgi membrane"/>
    <property type="evidence" value="ECO:0007669"/>
    <property type="project" value="UniProtKB-SubCell"/>
</dbReference>
<dbReference type="Proteomes" id="UP000192596">
    <property type="component" value="Unassembled WGS sequence"/>
</dbReference>
<dbReference type="EMBL" id="NAJO01000019">
    <property type="protein sequence ID" value="OQO05467.1"/>
    <property type="molecule type" value="Genomic_DNA"/>
</dbReference>
<dbReference type="SUPFAM" id="SSF48452">
    <property type="entry name" value="TPR-like"/>
    <property type="match status" value="1"/>
</dbReference>
<dbReference type="Pfam" id="PF13424">
    <property type="entry name" value="TPR_12"/>
    <property type="match status" value="1"/>
</dbReference>
<dbReference type="GO" id="GO:0032366">
    <property type="term" value="P:intracellular sterol transport"/>
    <property type="evidence" value="ECO:0007669"/>
    <property type="project" value="UniProtKB-UniRule"/>
</dbReference>
<keyword evidence="8 10" id="KW-0443">Lipid metabolism</keyword>
<evidence type="ECO:0000256" key="5">
    <source>
        <dbReference type="ARBA" id="ARBA00022824"/>
    </source>
</evidence>
<dbReference type="GO" id="GO:0006665">
    <property type="term" value="P:sphingolipid metabolic process"/>
    <property type="evidence" value="ECO:0007669"/>
    <property type="project" value="UniProtKB-UniRule"/>
</dbReference>
<evidence type="ECO:0000256" key="2">
    <source>
        <dbReference type="ARBA" id="ARBA00009187"/>
    </source>
</evidence>
<dbReference type="InParanoid" id="A0A1V8T240"/>
<feature type="region of interest" description="Disordered" evidence="11">
    <location>
        <begin position="163"/>
        <end position="193"/>
    </location>
</feature>
<feature type="transmembrane region" description="Helical" evidence="10">
    <location>
        <begin position="380"/>
        <end position="401"/>
    </location>
</feature>
<evidence type="ECO:0000256" key="4">
    <source>
        <dbReference type="ARBA" id="ARBA00022692"/>
    </source>
</evidence>
<keyword evidence="13" id="KW-1185">Reference proteome</keyword>
<dbReference type="STRING" id="1507870.A0A1V8T240"/>
<comment type="similarity">
    <text evidence="2 10">Belongs to the ARV1 family.</text>
</comment>
<feature type="transmembrane region" description="Helical" evidence="10">
    <location>
        <begin position="434"/>
        <end position="457"/>
    </location>
</feature>
<evidence type="ECO:0000256" key="6">
    <source>
        <dbReference type="ARBA" id="ARBA00022989"/>
    </source>
</evidence>
<comment type="caution">
    <text evidence="12">The sequence shown here is derived from an EMBL/GenBank/DDBJ whole genome shotgun (WGS) entry which is preliminary data.</text>
</comment>
<protein>
    <recommendedName>
        <fullName evidence="10">Protein ARV</fullName>
    </recommendedName>
</protein>
<sequence>MLDVVTGKTQLVLGEVVRVEEMSADKAQTLLLNAVSEDLQSAGDELPSITTQLVNTLDRLALTVDLAGARIGSDVDEGAQAHDAMQRYLTDVQHHRDRLLQSREYTEATEYDQTVWTVWEASLVSLRDVEERDTSIRPIDFWALLTCLDRANIQTEMFRLASDSSSGERRRRGTRRHVGTGTRRSVRRPVTTRRDGKVWQDEGRWKESEQLFFAAWQGLAQELGKEHPSTLTAMAYLASTYRKQGRWKEAEELDVKVMEGMSRMLGEEHPDMLSAMADLAATYRNQGRWKEAEELEGRHLLFNRLRGEDEKFNPSILRLSLLLLLFDVYLTWARIEKATPTPLAPPPGLLQNATLSTLISPPQQPSPHQPQTFLATQPILFQYAFFLLLCAVETASFHLPIRFLLSLPHPQTSTTSWPARLYNFLLPHYPHPSLISTALLVSSFTKLFPLLLLVWNYDLPSSASAVSWAVIINNVAALEIVLGSGYLRAMGLCAVGAICRAGVGWGILRMVGVGGGIAAAGVVETADVIEMWRRIAEGVGFS</sequence>
<evidence type="ECO:0000256" key="11">
    <source>
        <dbReference type="SAM" id="MobiDB-lite"/>
    </source>
</evidence>
<feature type="transmembrane region" description="Helical" evidence="10">
    <location>
        <begin position="463"/>
        <end position="482"/>
    </location>
</feature>
<dbReference type="GO" id="GO:0032541">
    <property type="term" value="C:cortical endoplasmic reticulum"/>
    <property type="evidence" value="ECO:0007669"/>
    <property type="project" value="TreeGrafter"/>
</dbReference>
<dbReference type="InterPro" id="IPR011990">
    <property type="entry name" value="TPR-like_helical_dom_sf"/>
</dbReference>
<keyword evidence="10" id="KW-0333">Golgi apparatus</keyword>
<comment type="function">
    <text evidence="10">Mediator of sterol homeostasis involved in sterol uptake, trafficking and distribution into membranes.</text>
</comment>
<evidence type="ECO:0000256" key="7">
    <source>
        <dbReference type="ARBA" id="ARBA00023055"/>
    </source>
</evidence>
<keyword evidence="9 10" id="KW-0472">Membrane</keyword>
<dbReference type="InterPro" id="IPR007290">
    <property type="entry name" value="Arv1"/>
</dbReference>
<evidence type="ECO:0000256" key="10">
    <source>
        <dbReference type="RuleBase" id="RU368065"/>
    </source>
</evidence>
<comment type="subcellular location">
    <subcellularLocation>
        <location evidence="1 10">Endoplasmic reticulum membrane</location>
        <topology evidence="1 10">Multi-pass membrane protein</topology>
    </subcellularLocation>
    <subcellularLocation>
        <location evidence="10">Golgi apparatus membrane</location>
        <topology evidence="10">Multi-pass membrane protein</topology>
    </subcellularLocation>
</comment>
<comment type="function">
    <text evidence="10">Regulates also the sphingolipid metabolism.</text>
</comment>
<dbReference type="GO" id="GO:0097036">
    <property type="term" value="P:regulation of plasma membrane sterol distribution"/>
    <property type="evidence" value="ECO:0007669"/>
    <property type="project" value="UniProtKB-UniRule"/>
</dbReference>
<dbReference type="PANTHER" id="PTHR14467">
    <property type="entry name" value="ARV1"/>
    <property type="match status" value="1"/>
</dbReference>
<evidence type="ECO:0000313" key="13">
    <source>
        <dbReference type="Proteomes" id="UP000192596"/>
    </source>
</evidence>
<keyword evidence="3 10" id="KW-0813">Transport</keyword>
<proteinExistence type="inferred from homology"/>
<dbReference type="GO" id="GO:0016125">
    <property type="term" value="P:sterol metabolic process"/>
    <property type="evidence" value="ECO:0007669"/>
    <property type="project" value="UniProtKB-UniRule"/>
</dbReference>
<gene>
    <name evidence="12" type="ORF">B0A48_09236</name>
</gene>
<keyword evidence="10" id="KW-0746">Sphingolipid metabolism</keyword>
<evidence type="ECO:0000256" key="3">
    <source>
        <dbReference type="ARBA" id="ARBA00022448"/>
    </source>
</evidence>
<dbReference type="OrthoDB" id="5986190at2759"/>
<dbReference type="Gene3D" id="1.25.40.10">
    <property type="entry name" value="Tetratricopeptide repeat domain"/>
    <property type="match status" value="1"/>
</dbReference>
<evidence type="ECO:0000256" key="8">
    <source>
        <dbReference type="ARBA" id="ARBA00023098"/>
    </source>
</evidence>
<keyword evidence="6 10" id="KW-1133">Transmembrane helix</keyword>
<organism evidence="12 13">
    <name type="scientific">Cryoendolithus antarcticus</name>
    <dbReference type="NCBI Taxonomy" id="1507870"/>
    <lineage>
        <taxon>Eukaryota</taxon>
        <taxon>Fungi</taxon>
        <taxon>Dikarya</taxon>
        <taxon>Ascomycota</taxon>
        <taxon>Pezizomycotina</taxon>
        <taxon>Dothideomycetes</taxon>
        <taxon>Dothideomycetidae</taxon>
        <taxon>Cladosporiales</taxon>
        <taxon>Cladosporiaceae</taxon>
        <taxon>Cryoendolithus</taxon>
    </lineage>
</organism>
<keyword evidence="5 10" id="KW-0256">Endoplasmic reticulum</keyword>
<evidence type="ECO:0000256" key="9">
    <source>
        <dbReference type="ARBA" id="ARBA00023136"/>
    </source>
</evidence>
<keyword evidence="4 10" id="KW-0812">Transmembrane</keyword>